<dbReference type="RefSeq" id="WP_093164487.1">
    <property type="nucleotide sequence ID" value="NZ_FNEK01000115.1"/>
</dbReference>
<sequence length="276" mass="30189">MADPKSISDHWGKGDVFSRIVGAMRSAGIDRETVTIEQLAPVDHFHARGFPATRELADALPIEAGYRIVDIGCGLGGPARYLADRFQCHVDGIDITEPFVVAANKLTELVGMQHAVRFRHGDGQNLPYADETFHGAYTQHVTMNVPDRGAFFREACRVLKPGAFFALTEHGLGEIGQPHHPLPWSEDGSGAYLMRPSETVEVLEQEGFSDITVTNTGDKYLQGYNQAIKLAESGELPAFGSHILLGKLAPQIVRNAARNIKEGRTHPVQIICRKPA</sequence>
<keyword evidence="3" id="KW-0489">Methyltransferase</keyword>
<dbReference type="OrthoDB" id="9765084at2"/>
<dbReference type="GO" id="GO:0008757">
    <property type="term" value="F:S-adenosylmethionine-dependent methyltransferase activity"/>
    <property type="evidence" value="ECO:0007669"/>
    <property type="project" value="InterPro"/>
</dbReference>
<keyword evidence="3" id="KW-0830">Ubiquinone</keyword>
<dbReference type="InterPro" id="IPR050447">
    <property type="entry name" value="Erg6_SMT_methyltransf"/>
</dbReference>
<dbReference type="PANTHER" id="PTHR44068:SF11">
    <property type="entry name" value="GERANYL DIPHOSPHATE 2-C-METHYLTRANSFERASE"/>
    <property type="match status" value="1"/>
</dbReference>
<dbReference type="InterPro" id="IPR013216">
    <property type="entry name" value="Methyltransf_11"/>
</dbReference>
<dbReference type="Pfam" id="PF08241">
    <property type="entry name" value="Methyltransf_11"/>
    <property type="match status" value="1"/>
</dbReference>
<dbReference type="EMBL" id="FNEK01000115">
    <property type="protein sequence ID" value="SDL78781.1"/>
    <property type="molecule type" value="Genomic_DNA"/>
</dbReference>
<dbReference type="SUPFAM" id="SSF53335">
    <property type="entry name" value="S-adenosyl-L-methionine-dependent methyltransferases"/>
    <property type="match status" value="1"/>
</dbReference>
<protein>
    <submittedName>
        <fullName evidence="3">Ubiquinone/menaquinone biosynthesis C-methylase UbiE</fullName>
    </submittedName>
</protein>
<feature type="domain" description="Methyltransferase type 11" evidence="2">
    <location>
        <begin position="69"/>
        <end position="166"/>
    </location>
</feature>
<keyword evidence="4" id="KW-1185">Reference proteome</keyword>
<dbReference type="InterPro" id="IPR029063">
    <property type="entry name" value="SAM-dependent_MTases_sf"/>
</dbReference>
<proteinExistence type="predicted"/>
<dbReference type="AlphaFoldDB" id="A0A1G9MXN3"/>
<evidence type="ECO:0000256" key="1">
    <source>
        <dbReference type="ARBA" id="ARBA00022679"/>
    </source>
</evidence>
<evidence type="ECO:0000313" key="4">
    <source>
        <dbReference type="Proteomes" id="UP000199382"/>
    </source>
</evidence>
<dbReference type="PANTHER" id="PTHR44068">
    <property type="entry name" value="ZGC:194242"/>
    <property type="match status" value="1"/>
</dbReference>
<name>A0A1G9MXN3_9RHOB</name>
<organism evidence="3 4">
    <name type="scientific">Aliiruegeria lutimaris</name>
    <dbReference type="NCBI Taxonomy" id="571298"/>
    <lineage>
        <taxon>Bacteria</taxon>
        <taxon>Pseudomonadati</taxon>
        <taxon>Pseudomonadota</taxon>
        <taxon>Alphaproteobacteria</taxon>
        <taxon>Rhodobacterales</taxon>
        <taxon>Roseobacteraceae</taxon>
        <taxon>Aliiruegeria</taxon>
    </lineage>
</organism>
<dbReference type="STRING" id="571298.SAMN04488026_11155"/>
<gene>
    <name evidence="3" type="ORF">SAMN04488026_11155</name>
</gene>
<keyword evidence="1" id="KW-0808">Transferase</keyword>
<dbReference type="CDD" id="cd02440">
    <property type="entry name" value="AdoMet_MTases"/>
    <property type="match status" value="1"/>
</dbReference>
<dbReference type="Gene3D" id="3.40.50.150">
    <property type="entry name" value="Vaccinia Virus protein VP39"/>
    <property type="match status" value="1"/>
</dbReference>
<dbReference type="Proteomes" id="UP000199382">
    <property type="component" value="Unassembled WGS sequence"/>
</dbReference>
<accession>A0A1G9MXN3</accession>
<evidence type="ECO:0000259" key="2">
    <source>
        <dbReference type="Pfam" id="PF08241"/>
    </source>
</evidence>
<evidence type="ECO:0000313" key="3">
    <source>
        <dbReference type="EMBL" id="SDL78781.1"/>
    </source>
</evidence>
<dbReference type="GO" id="GO:0032259">
    <property type="term" value="P:methylation"/>
    <property type="evidence" value="ECO:0007669"/>
    <property type="project" value="UniProtKB-KW"/>
</dbReference>
<reference evidence="3 4" key="1">
    <citation type="submission" date="2016-10" db="EMBL/GenBank/DDBJ databases">
        <authorList>
            <person name="de Groot N.N."/>
        </authorList>
    </citation>
    <scope>NUCLEOTIDE SEQUENCE [LARGE SCALE GENOMIC DNA]</scope>
    <source>
        <strain evidence="3 4">DSM 25294</strain>
    </source>
</reference>